<feature type="compositionally biased region" description="Polar residues" evidence="1">
    <location>
        <begin position="194"/>
        <end position="205"/>
    </location>
</feature>
<protein>
    <submittedName>
        <fullName evidence="2">Uncharacterized protein</fullName>
    </submittedName>
</protein>
<dbReference type="AlphaFoldDB" id="A0A4Z2H0Q0"/>
<proteinExistence type="predicted"/>
<dbReference type="EMBL" id="SRLO01000367">
    <property type="protein sequence ID" value="TNN58925.1"/>
    <property type="molecule type" value="Genomic_DNA"/>
</dbReference>
<accession>A0A4Z2H0Q0</accession>
<reference evidence="2 3" key="1">
    <citation type="submission" date="2019-03" db="EMBL/GenBank/DDBJ databases">
        <title>First draft genome of Liparis tanakae, snailfish: a comprehensive survey of snailfish specific genes.</title>
        <authorList>
            <person name="Kim W."/>
            <person name="Song I."/>
            <person name="Jeong J.-H."/>
            <person name="Kim D."/>
            <person name="Kim S."/>
            <person name="Ryu S."/>
            <person name="Song J.Y."/>
            <person name="Lee S.K."/>
        </authorList>
    </citation>
    <scope>NUCLEOTIDE SEQUENCE [LARGE SCALE GENOMIC DNA]</scope>
    <source>
        <tissue evidence="2">Muscle</tissue>
    </source>
</reference>
<sequence>MKPTEDHEKLTWEVSRRFNSLQPLIKTSRREMKGQRLQRRIPSLTLTRGRAGESRRRSSTRSLRSLHAVANMCRKHLNKNVSSLRFSSIWNQSALRQRGVLHKAQKHCVLRKASPCPDDALRWSVSRTAAMLSGRRFRRRVYRPKPPSVIAAFVVEGSGGAHVYVSGPGQKLPPIPVGKQTQSSHVAGDKTTAVCGTSGRSAGSG</sequence>
<comment type="caution">
    <text evidence="2">The sequence shown here is derived from an EMBL/GenBank/DDBJ whole genome shotgun (WGS) entry which is preliminary data.</text>
</comment>
<dbReference type="Proteomes" id="UP000314294">
    <property type="component" value="Unassembled WGS sequence"/>
</dbReference>
<keyword evidence="3" id="KW-1185">Reference proteome</keyword>
<gene>
    <name evidence="2" type="ORF">EYF80_030838</name>
</gene>
<organism evidence="2 3">
    <name type="scientific">Liparis tanakae</name>
    <name type="common">Tanaka's snailfish</name>
    <dbReference type="NCBI Taxonomy" id="230148"/>
    <lineage>
        <taxon>Eukaryota</taxon>
        <taxon>Metazoa</taxon>
        <taxon>Chordata</taxon>
        <taxon>Craniata</taxon>
        <taxon>Vertebrata</taxon>
        <taxon>Euteleostomi</taxon>
        <taxon>Actinopterygii</taxon>
        <taxon>Neopterygii</taxon>
        <taxon>Teleostei</taxon>
        <taxon>Neoteleostei</taxon>
        <taxon>Acanthomorphata</taxon>
        <taxon>Eupercaria</taxon>
        <taxon>Perciformes</taxon>
        <taxon>Cottioidei</taxon>
        <taxon>Cottales</taxon>
        <taxon>Liparidae</taxon>
        <taxon>Liparis</taxon>
    </lineage>
</organism>
<feature type="region of interest" description="Disordered" evidence="1">
    <location>
        <begin position="174"/>
        <end position="205"/>
    </location>
</feature>
<evidence type="ECO:0000313" key="2">
    <source>
        <dbReference type="EMBL" id="TNN58925.1"/>
    </source>
</evidence>
<name>A0A4Z2H0Q0_9TELE</name>
<evidence type="ECO:0000313" key="3">
    <source>
        <dbReference type="Proteomes" id="UP000314294"/>
    </source>
</evidence>
<evidence type="ECO:0000256" key="1">
    <source>
        <dbReference type="SAM" id="MobiDB-lite"/>
    </source>
</evidence>